<dbReference type="EMBL" id="NQWI01000167">
    <property type="protein sequence ID" value="PDW00813.1"/>
    <property type="molecule type" value="Genomic_DNA"/>
</dbReference>
<name>A0A2A6RED9_9CHLR</name>
<keyword evidence="3" id="KW-1185">Reference proteome</keyword>
<evidence type="ECO:0000313" key="2">
    <source>
        <dbReference type="EMBL" id="PDW00813.1"/>
    </source>
</evidence>
<organism evidence="2 3">
    <name type="scientific">Candidatus Viridilinea mediisalina</name>
    <dbReference type="NCBI Taxonomy" id="2024553"/>
    <lineage>
        <taxon>Bacteria</taxon>
        <taxon>Bacillati</taxon>
        <taxon>Chloroflexota</taxon>
        <taxon>Chloroflexia</taxon>
        <taxon>Chloroflexales</taxon>
        <taxon>Chloroflexineae</taxon>
        <taxon>Oscillochloridaceae</taxon>
        <taxon>Candidatus Viridilinea</taxon>
    </lineage>
</organism>
<dbReference type="OrthoDB" id="152579at2"/>
<keyword evidence="1" id="KW-1133">Transmembrane helix</keyword>
<dbReference type="RefSeq" id="WP_097645884.1">
    <property type="nucleotide sequence ID" value="NZ_NQWI01000167.1"/>
</dbReference>
<dbReference type="Proteomes" id="UP000220527">
    <property type="component" value="Unassembled WGS sequence"/>
</dbReference>
<evidence type="ECO:0000256" key="1">
    <source>
        <dbReference type="SAM" id="Phobius"/>
    </source>
</evidence>
<keyword evidence="1" id="KW-0472">Membrane</keyword>
<reference evidence="3" key="1">
    <citation type="submission" date="2017-08" db="EMBL/GenBank/DDBJ databases">
        <authorList>
            <person name="Grouzdev D.S."/>
            <person name="Gaisin V.A."/>
            <person name="Rysina M.S."/>
            <person name="Gorlenko V.M."/>
        </authorList>
    </citation>
    <scope>NUCLEOTIDE SEQUENCE [LARGE SCALE GENOMIC DNA]</scope>
    <source>
        <strain evidence="3">Kir15-3F</strain>
    </source>
</reference>
<gene>
    <name evidence="2" type="ORF">CJ255_20175</name>
</gene>
<evidence type="ECO:0008006" key="4">
    <source>
        <dbReference type="Google" id="ProtNLM"/>
    </source>
</evidence>
<keyword evidence="1" id="KW-0812">Transmembrane</keyword>
<accession>A0A2A6RED9</accession>
<sequence>MVRSQDIRPARRTERVLPTRNVGTVAYVITGLIAVLAAYVVLGSLFGWLQTLMHDVQYGRPRTFHLVANVGRPEEVGAPTHLIAMNLDRQVVILELPGGDAAKVRVLPGPYLFGAGEDLTPVTMRLADMNGNGAPDLVVRVKNEEMVYLNREEGFNLITAEERQQLVRQTTWR</sequence>
<dbReference type="AlphaFoldDB" id="A0A2A6RED9"/>
<comment type="caution">
    <text evidence="2">The sequence shown here is derived from an EMBL/GenBank/DDBJ whole genome shotgun (WGS) entry which is preliminary data.</text>
</comment>
<feature type="transmembrane region" description="Helical" evidence="1">
    <location>
        <begin position="21"/>
        <end position="49"/>
    </location>
</feature>
<proteinExistence type="predicted"/>
<protein>
    <recommendedName>
        <fullName evidence="4">VCBS repeat-containing protein</fullName>
    </recommendedName>
</protein>
<evidence type="ECO:0000313" key="3">
    <source>
        <dbReference type="Proteomes" id="UP000220527"/>
    </source>
</evidence>